<dbReference type="EMBL" id="CR382124">
    <property type="protein sequence ID" value="CAH00746.1"/>
    <property type="molecule type" value="Genomic_DNA"/>
</dbReference>
<dbReference type="STRING" id="284590.Q6CQY9"/>
<dbReference type="SUPFAM" id="SSF57903">
    <property type="entry name" value="FYVE/PHD zinc finger"/>
    <property type="match status" value="2"/>
</dbReference>
<evidence type="ECO:0000256" key="6">
    <source>
        <dbReference type="PROSITE-ProRule" id="PRU00091"/>
    </source>
</evidence>
<dbReference type="PaxDb" id="284590-Q6CQY9"/>
<sequence length="524" mass="59372">MTEGNGRWLGSASSTGQHDRNVEAVTCPVCGNELKSLRKLNVHLDNVHGFNDESASDVDSSRESSVIGLNTLVQERTHERQSKGKLKMNTSHWKKPVEGKSVCFECGCKLNARNGMINCRKCGELFCLRHCRNAIKLNENGEYDPASNVWCKCCHKCYINRKGYNDYGLTRNITQAFAKIRKLKNEDGELITLQLENRLLRLINGIIQLHVRHQSSVFATFRIRAGIIALERSIVEWKDDQMATQCGICSQPFGLLMRKHHCRLCGQIVCDRQETRCSSDIPVLNLMSAAPDLSFENVGNLKAISDLSTGVRICSSCLRYVFAKRKLQFSKALKLPEILQQYENLHNLETLVVNLLPRFQKALDSIHNAPASDETAIQNLAQLRRKLLQNLTLYDKLSKSIVQLDTKSTAEKKIQQSIALHASAFIEEKMLPLKKIPEILNPVSQKVEVTTSSDLLFNNLTIAEVKKYREELMVLNEQRYLVENMLNSAAKERRFEEAISLKTNLSEIDQNIVHLESKLGDEGF</sequence>
<dbReference type="Pfam" id="PF11464">
    <property type="entry name" value="Rbsn"/>
    <property type="match status" value="1"/>
</dbReference>
<dbReference type="PANTHER" id="PTHR13510:SF44">
    <property type="entry name" value="RABENOSYN-5"/>
    <property type="match status" value="1"/>
</dbReference>
<gene>
    <name evidence="8" type="ORF">KLLA0_D13178g</name>
</gene>
<dbReference type="GO" id="GO:0008270">
    <property type="term" value="F:zinc ion binding"/>
    <property type="evidence" value="ECO:0007669"/>
    <property type="project" value="UniProtKB-KW"/>
</dbReference>
<feature type="domain" description="FYVE-type" evidence="7">
    <location>
        <begin position="240"/>
        <end position="322"/>
    </location>
</feature>
<dbReference type="KEGG" id="kla:KLLA0_D13178g"/>
<name>Q6CQY9_KLULA</name>
<evidence type="ECO:0000256" key="5">
    <source>
        <dbReference type="ARBA" id="ARBA00023204"/>
    </source>
</evidence>
<dbReference type="InterPro" id="IPR021565">
    <property type="entry name" value="Rbsn_Rab-bd"/>
</dbReference>
<protein>
    <submittedName>
        <fullName evidence="8">KLLA0D13178p</fullName>
    </submittedName>
</protein>
<reference evidence="8 9" key="1">
    <citation type="journal article" date="2004" name="Nature">
        <title>Genome evolution in yeasts.</title>
        <authorList>
            <consortium name="Genolevures"/>
            <person name="Dujon B."/>
            <person name="Sherman D."/>
            <person name="Fischer G."/>
            <person name="Durrens P."/>
            <person name="Casaregola S."/>
            <person name="Lafontaine I."/>
            <person name="de Montigny J."/>
            <person name="Marck C."/>
            <person name="Neuveglise C."/>
            <person name="Talla E."/>
            <person name="Goffard N."/>
            <person name="Frangeul L."/>
            <person name="Aigle M."/>
            <person name="Anthouard V."/>
            <person name="Babour A."/>
            <person name="Barbe V."/>
            <person name="Barnay S."/>
            <person name="Blanchin S."/>
            <person name="Beckerich J.M."/>
            <person name="Beyne E."/>
            <person name="Bleykasten C."/>
            <person name="Boisrame A."/>
            <person name="Boyer J."/>
            <person name="Cattolico L."/>
            <person name="Confanioleri F."/>
            <person name="de Daruvar A."/>
            <person name="Despons L."/>
            <person name="Fabre E."/>
            <person name="Fairhead C."/>
            <person name="Ferry-Dumazet H."/>
            <person name="Groppi A."/>
            <person name="Hantraye F."/>
            <person name="Hennequin C."/>
            <person name="Jauniaux N."/>
            <person name="Joyet P."/>
            <person name="Kachouri R."/>
            <person name="Kerrest A."/>
            <person name="Koszul R."/>
            <person name="Lemaire M."/>
            <person name="Lesur I."/>
            <person name="Ma L."/>
            <person name="Muller H."/>
            <person name="Nicaud J.M."/>
            <person name="Nikolski M."/>
            <person name="Oztas S."/>
            <person name="Ozier-Kalogeropoulos O."/>
            <person name="Pellenz S."/>
            <person name="Potier S."/>
            <person name="Richard G.F."/>
            <person name="Straub M.L."/>
            <person name="Suleau A."/>
            <person name="Swennene D."/>
            <person name="Tekaia F."/>
            <person name="Wesolowski-Louvel M."/>
            <person name="Westhof E."/>
            <person name="Wirth B."/>
            <person name="Zeniou-Meyer M."/>
            <person name="Zivanovic I."/>
            <person name="Bolotin-Fukuhara M."/>
            <person name="Thierry A."/>
            <person name="Bouchier C."/>
            <person name="Caudron B."/>
            <person name="Scarpelli C."/>
            <person name="Gaillardin C."/>
            <person name="Weissenbach J."/>
            <person name="Wincker P."/>
            <person name="Souciet J.L."/>
        </authorList>
    </citation>
    <scope>NUCLEOTIDE SEQUENCE [LARGE SCALE GENOMIC DNA]</scope>
    <source>
        <strain evidence="9">ATCC 8585 / CBS 2359 / DSM 70799 / NBRC 1267 / NRRL Y-1140 / WM37</strain>
    </source>
</reference>
<dbReference type="PROSITE" id="PS00028">
    <property type="entry name" value="ZINC_FINGER_C2H2_1"/>
    <property type="match status" value="1"/>
</dbReference>
<keyword evidence="5" id="KW-0234">DNA repair</keyword>
<dbReference type="eggNOG" id="KOG1842">
    <property type="taxonomic scope" value="Eukaryota"/>
</dbReference>
<dbReference type="InterPro" id="IPR036531">
    <property type="entry name" value="Rbsn_Rab-bd_sf"/>
</dbReference>
<evidence type="ECO:0000256" key="2">
    <source>
        <dbReference type="ARBA" id="ARBA00022763"/>
    </source>
</evidence>
<dbReference type="InParanoid" id="Q6CQY9"/>
<dbReference type="SUPFAM" id="SSF140125">
    <property type="entry name" value="Rabenosyn-5 Rab-binding domain-like"/>
    <property type="match status" value="1"/>
</dbReference>
<keyword evidence="9" id="KW-1185">Reference proteome</keyword>
<dbReference type="Pfam" id="PF01363">
    <property type="entry name" value="FYVE"/>
    <property type="match status" value="1"/>
</dbReference>
<dbReference type="GO" id="GO:0032266">
    <property type="term" value="F:phosphatidylinositol-3-phosphate binding"/>
    <property type="evidence" value="ECO:0007669"/>
    <property type="project" value="UniProtKB-ARBA"/>
</dbReference>
<dbReference type="Proteomes" id="UP000000598">
    <property type="component" value="Chromosome D"/>
</dbReference>
<evidence type="ECO:0000313" key="8">
    <source>
        <dbReference type="EMBL" id="CAH00746.1"/>
    </source>
</evidence>
<keyword evidence="1" id="KW-0479">Metal-binding</keyword>
<keyword evidence="3 6" id="KW-0863">Zinc-finger</keyword>
<dbReference type="FunCoup" id="Q6CQY9">
    <property type="interactions" value="94"/>
</dbReference>
<dbReference type="CDD" id="cd15737">
    <property type="entry name" value="FYVE2_Vac1p_like"/>
    <property type="match status" value="1"/>
</dbReference>
<dbReference type="InterPro" id="IPR006642">
    <property type="entry name" value="Rad18_UBZ4"/>
</dbReference>
<proteinExistence type="predicted"/>
<dbReference type="HOGENOM" id="CLU_026440_0_0_1"/>
<keyword evidence="4" id="KW-0862">Zinc</keyword>
<evidence type="ECO:0000256" key="1">
    <source>
        <dbReference type="ARBA" id="ARBA00022723"/>
    </source>
</evidence>
<evidence type="ECO:0000259" key="7">
    <source>
        <dbReference type="PROSITE" id="PS50178"/>
    </source>
</evidence>
<dbReference type="InterPro" id="IPR013083">
    <property type="entry name" value="Znf_RING/FYVE/PHD"/>
</dbReference>
<dbReference type="InterPro" id="IPR052727">
    <property type="entry name" value="Rab4/Rab5_effector"/>
</dbReference>
<evidence type="ECO:0000256" key="4">
    <source>
        <dbReference type="ARBA" id="ARBA00022833"/>
    </source>
</evidence>
<evidence type="ECO:0000313" key="9">
    <source>
        <dbReference type="Proteomes" id="UP000000598"/>
    </source>
</evidence>
<dbReference type="AlphaFoldDB" id="Q6CQY9"/>
<evidence type="ECO:0000256" key="3">
    <source>
        <dbReference type="ARBA" id="ARBA00022771"/>
    </source>
</evidence>
<dbReference type="GO" id="GO:0098588">
    <property type="term" value="C:bounding membrane of organelle"/>
    <property type="evidence" value="ECO:0007669"/>
    <property type="project" value="UniProtKB-ARBA"/>
</dbReference>
<keyword evidence="2" id="KW-0227">DNA damage</keyword>
<dbReference type="InterPro" id="IPR013087">
    <property type="entry name" value="Znf_C2H2_type"/>
</dbReference>
<accession>Q6CQY9</accession>
<dbReference type="InterPro" id="IPR011011">
    <property type="entry name" value="Znf_FYVE_PHD"/>
</dbReference>
<dbReference type="Gene3D" id="3.30.40.10">
    <property type="entry name" value="Zinc/RING finger domain, C3HC4 (zinc finger)"/>
    <property type="match status" value="2"/>
</dbReference>
<dbReference type="GO" id="GO:0006281">
    <property type="term" value="P:DNA repair"/>
    <property type="evidence" value="ECO:0007669"/>
    <property type="project" value="UniProtKB-KW"/>
</dbReference>
<dbReference type="InterPro" id="IPR017455">
    <property type="entry name" value="Znf_FYVE-rel"/>
</dbReference>
<feature type="domain" description="FYVE-type" evidence="7">
    <location>
        <begin position="97"/>
        <end position="162"/>
    </location>
</feature>
<dbReference type="OMA" id="RKCGKLY"/>
<dbReference type="SMART" id="SM00064">
    <property type="entry name" value="FYVE"/>
    <property type="match status" value="2"/>
</dbReference>
<dbReference type="SMART" id="SM00734">
    <property type="entry name" value="ZnF_Rad18"/>
    <property type="match status" value="1"/>
</dbReference>
<organism evidence="8 9">
    <name type="scientific">Kluyveromyces lactis (strain ATCC 8585 / CBS 2359 / DSM 70799 / NBRC 1267 / NRRL Y-1140 / WM37)</name>
    <name type="common">Yeast</name>
    <name type="synonym">Candida sphaerica</name>
    <dbReference type="NCBI Taxonomy" id="284590"/>
    <lineage>
        <taxon>Eukaryota</taxon>
        <taxon>Fungi</taxon>
        <taxon>Dikarya</taxon>
        <taxon>Ascomycota</taxon>
        <taxon>Saccharomycotina</taxon>
        <taxon>Saccharomycetes</taxon>
        <taxon>Saccharomycetales</taxon>
        <taxon>Saccharomycetaceae</taxon>
        <taxon>Kluyveromyces</taxon>
    </lineage>
</organism>
<dbReference type="InterPro" id="IPR000306">
    <property type="entry name" value="Znf_FYVE"/>
</dbReference>
<dbReference type="PROSITE" id="PS50178">
    <property type="entry name" value="ZF_FYVE"/>
    <property type="match status" value="2"/>
</dbReference>
<dbReference type="CDD" id="cd15761">
    <property type="entry name" value="FYVE1_Vac1p_like"/>
    <property type="match status" value="1"/>
</dbReference>
<dbReference type="GO" id="GO:0003677">
    <property type="term" value="F:DNA binding"/>
    <property type="evidence" value="ECO:0007669"/>
    <property type="project" value="InterPro"/>
</dbReference>
<dbReference type="PANTHER" id="PTHR13510">
    <property type="entry name" value="FYVE-FINGER-CONTAINING RAB5 EFFECTOR PROTEIN RABENOSYN-5-RELATED"/>
    <property type="match status" value="1"/>
</dbReference>